<dbReference type="InterPro" id="IPR050229">
    <property type="entry name" value="GlpE_sulfurtransferase"/>
</dbReference>
<dbReference type="Gene3D" id="3.40.250.10">
    <property type="entry name" value="Rhodanese-like domain"/>
    <property type="match status" value="1"/>
</dbReference>
<protein>
    <submittedName>
        <fullName evidence="2">Rhodanese-like domain-containing protein</fullName>
    </submittedName>
</protein>
<dbReference type="PANTHER" id="PTHR43031:SF1">
    <property type="entry name" value="PYRIDINE NUCLEOTIDE-DISULPHIDE OXIDOREDUCTASE"/>
    <property type="match status" value="1"/>
</dbReference>
<accession>A0ABW5LDC9</accession>
<evidence type="ECO:0000313" key="3">
    <source>
        <dbReference type="Proteomes" id="UP001597319"/>
    </source>
</evidence>
<dbReference type="Proteomes" id="UP001597319">
    <property type="component" value="Unassembled WGS sequence"/>
</dbReference>
<proteinExistence type="predicted"/>
<evidence type="ECO:0000313" key="2">
    <source>
        <dbReference type="EMBL" id="MFD2561801.1"/>
    </source>
</evidence>
<dbReference type="SUPFAM" id="SSF52821">
    <property type="entry name" value="Rhodanese/Cell cycle control phosphatase"/>
    <property type="match status" value="1"/>
</dbReference>
<dbReference type="EMBL" id="JBHULE010000004">
    <property type="protein sequence ID" value="MFD2561801.1"/>
    <property type="molecule type" value="Genomic_DNA"/>
</dbReference>
<comment type="caution">
    <text evidence="2">The sequence shown here is derived from an EMBL/GenBank/DDBJ whole genome shotgun (WGS) entry which is preliminary data.</text>
</comment>
<dbReference type="RefSeq" id="WP_378289837.1">
    <property type="nucleotide sequence ID" value="NZ_JBHULE010000004.1"/>
</dbReference>
<reference evidence="3" key="1">
    <citation type="journal article" date="2019" name="Int. J. Syst. Evol. Microbiol.">
        <title>The Global Catalogue of Microorganisms (GCM) 10K type strain sequencing project: providing services to taxonomists for standard genome sequencing and annotation.</title>
        <authorList>
            <consortium name="The Broad Institute Genomics Platform"/>
            <consortium name="The Broad Institute Genome Sequencing Center for Infectious Disease"/>
            <person name="Wu L."/>
            <person name="Ma J."/>
        </authorList>
    </citation>
    <scope>NUCLEOTIDE SEQUENCE [LARGE SCALE GENOMIC DNA]</scope>
    <source>
        <strain evidence="3">KCTC 52274</strain>
    </source>
</reference>
<dbReference type="Pfam" id="PF00581">
    <property type="entry name" value="Rhodanese"/>
    <property type="match status" value="1"/>
</dbReference>
<keyword evidence="3" id="KW-1185">Reference proteome</keyword>
<name>A0ABW5LDC9_9FLAO</name>
<dbReference type="SMART" id="SM00450">
    <property type="entry name" value="RHOD"/>
    <property type="match status" value="1"/>
</dbReference>
<feature type="domain" description="Rhodanese" evidence="1">
    <location>
        <begin position="27"/>
        <end position="117"/>
    </location>
</feature>
<organism evidence="2 3">
    <name type="scientific">Aquimarina rubra</name>
    <dbReference type="NCBI Taxonomy" id="1920033"/>
    <lineage>
        <taxon>Bacteria</taxon>
        <taxon>Pseudomonadati</taxon>
        <taxon>Bacteroidota</taxon>
        <taxon>Flavobacteriia</taxon>
        <taxon>Flavobacteriales</taxon>
        <taxon>Flavobacteriaceae</taxon>
        <taxon>Aquimarina</taxon>
    </lineage>
</organism>
<gene>
    <name evidence="2" type="ORF">ACFSR1_03900</name>
</gene>
<sequence length="130" mass="14531">MNKQIKHYENKLTHEMDPSDLYAGFEAGENLIAVDTRQAFGYKKEHIPTAINLPHREMNEKTTAHLDKSKIYVCYCDGIGCNASTKGALKMAKLGFKVKELIGGIEWWKFDGYATQGTKATSGSMFECAC</sequence>
<dbReference type="InterPro" id="IPR036873">
    <property type="entry name" value="Rhodanese-like_dom_sf"/>
</dbReference>
<evidence type="ECO:0000259" key="1">
    <source>
        <dbReference type="PROSITE" id="PS50206"/>
    </source>
</evidence>
<dbReference type="PROSITE" id="PS50206">
    <property type="entry name" value="RHODANESE_3"/>
    <property type="match status" value="1"/>
</dbReference>
<dbReference type="PANTHER" id="PTHR43031">
    <property type="entry name" value="FAD-DEPENDENT OXIDOREDUCTASE"/>
    <property type="match status" value="1"/>
</dbReference>
<dbReference type="InterPro" id="IPR001763">
    <property type="entry name" value="Rhodanese-like_dom"/>
</dbReference>